<organism evidence="1 2">
    <name type="scientific">Persea americana</name>
    <name type="common">Avocado</name>
    <dbReference type="NCBI Taxonomy" id="3435"/>
    <lineage>
        <taxon>Eukaryota</taxon>
        <taxon>Viridiplantae</taxon>
        <taxon>Streptophyta</taxon>
        <taxon>Embryophyta</taxon>
        <taxon>Tracheophyta</taxon>
        <taxon>Spermatophyta</taxon>
        <taxon>Magnoliopsida</taxon>
        <taxon>Magnoliidae</taxon>
        <taxon>Laurales</taxon>
        <taxon>Lauraceae</taxon>
        <taxon>Persea</taxon>
    </lineage>
</organism>
<protein>
    <submittedName>
        <fullName evidence="1">Uncharacterized protein</fullName>
    </submittedName>
</protein>
<proteinExistence type="predicted"/>
<accession>A0ACC2MQ08</accession>
<dbReference type="EMBL" id="CM056809">
    <property type="protein sequence ID" value="KAJ8647764.1"/>
    <property type="molecule type" value="Genomic_DNA"/>
</dbReference>
<name>A0ACC2MQ08_PERAE</name>
<keyword evidence="2" id="KW-1185">Reference proteome</keyword>
<sequence length="74" mass="8123">MGSPHRLWLTWSAVLSSCADVECCIKFFPSVEAVVFSPVEALNSPLGMRRRATCRLCGGRAIKSAGRLGCPRRR</sequence>
<dbReference type="Proteomes" id="UP001234297">
    <property type="component" value="Chromosome 1"/>
</dbReference>
<gene>
    <name evidence="1" type="ORF">MRB53_000787</name>
</gene>
<comment type="caution">
    <text evidence="1">The sequence shown here is derived from an EMBL/GenBank/DDBJ whole genome shotgun (WGS) entry which is preliminary data.</text>
</comment>
<evidence type="ECO:0000313" key="1">
    <source>
        <dbReference type="EMBL" id="KAJ8647764.1"/>
    </source>
</evidence>
<reference evidence="1 2" key="1">
    <citation type="journal article" date="2022" name="Hortic Res">
        <title>A haplotype resolved chromosomal level avocado genome allows analysis of novel avocado genes.</title>
        <authorList>
            <person name="Nath O."/>
            <person name="Fletcher S.J."/>
            <person name="Hayward A."/>
            <person name="Shaw L.M."/>
            <person name="Masouleh A.K."/>
            <person name="Furtado A."/>
            <person name="Henry R.J."/>
            <person name="Mitter N."/>
        </authorList>
    </citation>
    <scope>NUCLEOTIDE SEQUENCE [LARGE SCALE GENOMIC DNA]</scope>
    <source>
        <strain evidence="2">cv. Hass</strain>
    </source>
</reference>
<evidence type="ECO:0000313" key="2">
    <source>
        <dbReference type="Proteomes" id="UP001234297"/>
    </source>
</evidence>